<keyword evidence="2" id="KW-1185">Reference proteome</keyword>
<organism evidence="1 2">
    <name type="scientific">Burkholderia oklahomensis</name>
    <dbReference type="NCBI Taxonomy" id="342113"/>
    <lineage>
        <taxon>Bacteria</taxon>
        <taxon>Pseudomonadati</taxon>
        <taxon>Pseudomonadota</taxon>
        <taxon>Betaproteobacteria</taxon>
        <taxon>Burkholderiales</taxon>
        <taxon>Burkholderiaceae</taxon>
        <taxon>Burkholderia</taxon>
        <taxon>pseudomallei group</taxon>
    </lineage>
</organism>
<dbReference type="RefSeq" id="WP_124072382.1">
    <property type="nucleotide sequence ID" value="NZ_CADEQG010000028.1"/>
</dbReference>
<evidence type="ECO:0000313" key="1">
    <source>
        <dbReference type="EMBL" id="AIO70487.1"/>
    </source>
</evidence>
<sequence length="146" mass="16595">MKIQEKDFYHGAALTQITEHPSFKALNTAGSGHYGHYLINADRHVFVKYRTGNGRSWNHVFSIGELNTLRAIFAKQKFVWHALVCGDLTVCLLSKDDVERLIDVQDQEQQRIKVDVPQNGSCHVSGTLGELPHVVRHNDFPARLFQ</sequence>
<dbReference type="KEGG" id="bok:DM82_4479"/>
<name>A0AAI8BDX1_9BURK</name>
<gene>
    <name evidence="1" type="ORF">DM82_4479</name>
</gene>
<protein>
    <submittedName>
        <fullName evidence="1">Uncharacterized protein</fullName>
    </submittedName>
</protein>
<accession>A0AAI8BDX1</accession>
<reference evidence="1 2" key="1">
    <citation type="submission" date="2014-06" db="EMBL/GenBank/DDBJ databases">
        <authorList>
            <person name="Bishop-Lilly K.A."/>
            <person name="Broomall S.M."/>
            <person name="Chain P.S."/>
            <person name="Chertkov O."/>
            <person name="Coyne S.R."/>
            <person name="Daligault H.E."/>
            <person name="Davenport K.W."/>
            <person name="Erkkila T."/>
            <person name="Frey K.G."/>
            <person name="Gibbons H.S."/>
            <person name="Gu W."/>
            <person name="Jaissle J."/>
            <person name="Johnson S.L."/>
            <person name="Koroleva G.I."/>
            <person name="Ladner J.T."/>
            <person name="Lo C.-C."/>
            <person name="Minogue T.D."/>
            <person name="Munk C."/>
            <person name="Palacios G.F."/>
            <person name="Redden C.L."/>
            <person name="Rosenzweig C.N."/>
            <person name="Scholz M.B."/>
            <person name="Teshima H."/>
            <person name="Xu Y."/>
        </authorList>
    </citation>
    <scope>NUCLEOTIDE SEQUENCE [LARGE SCALE GENOMIC DNA]</scope>
    <source>
        <strain evidence="1 2">EO147</strain>
    </source>
</reference>
<dbReference type="GeneID" id="60552556"/>
<dbReference type="AlphaFoldDB" id="A0AAI8BDX1"/>
<evidence type="ECO:0000313" key="2">
    <source>
        <dbReference type="Proteomes" id="UP000029424"/>
    </source>
</evidence>
<proteinExistence type="predicted"/>
<dbReference type="Proteomes" id="UP000029424">
    <property type="component" value="Chromosome 2"/>
</dbReference>
<dbReference type="EMBL" id="CP008727">
    <property type="protein sequence ID" value="AIO70487.1"/>
    <property type="molecule type" value="Genomic_DNA"/>
</dbReference>